<dbReference type="Pfam" id="PF00381">
    <property type="entry name" value="PTS-HPr"/>
    <property type="match status" value="1"/>
</dbReference>
<proteinExistence type="predicted"/>
<dbReference type="Gene3D" id="3.30.1340.10">
    <property type="entry name" value="HPr-like"/>
    <property type="match status" value="1"/>
</dbReference>
<dbReference type="NCBIfam" id="TIGR01003">
    <property type="entry name" value="PTS_HPr_family"/>
    <property type="match status" value="1"/>
</dbReference>
<feature type="domain" description="HPr" evidence="1">
    <location>
        <begin position="1"/>
        <end position="84"/>
    </location>
</feature>
<sequence>MIRKPITIELSTGMEARPVALLVQVASQFSSDIYLEIPGKKINAKSIMGMMALGLDTGEKVTLTADGPDEEEAIKSVEEYLTNK</sequence>
<dbReference type="PROSITE" id="PS00589">
    <property type="entry name" value="PTS_HPR_SER"/>
    <property type="match status" value="1"/>
</dbReference>
<dbReference type="AlphaFoldDB" id="A0A7M2RKA1"/>
<evidence type="ECO:0000313" key="2">
    <source>
        <dbReference type="EMBL" id="QOV19760.1"/>
    </source>
</evidence>
<dbReference type="SUPFAM" id="SSF55594">
    <property type="entry name" value="HPr-like"/>
    <property type="match status" value="1"/>
</dbReference>
<name>A0A7M2RKA1_9FIRM</name>
<dbReference type="PANTHER" id="PTHR33705:SF5">
    <property type="entry name" value="HPR-LIKE PROTEIN CRH"/>
    <property type="match status" value="1"/>
</dbReference>
<evidence type="ECO:0000259" key="1">
    <source>
        <dbReference type="PROSITE" id="PS51350"/>
    </source>
</evidence>
<dbReference type="RefSeq" id="WP_193736080.1">
    <property type="nucleotide sequence ID" value="NZ_CP063304.1"/>
</dbReference>
<evidence type="ECO:0000313" key="3">
    <source>
        <dbReference type="Proteomes" id="UP000593601"/>
    </source>
</evidence>
<dbReference type="InterPro" id="IPR050399">
    <property type="entry name" value="HPr"/>
</dbReference>
<dbReference type="InterPro" id="IPR002114">
    <property type="entry name" value="PTS_HPr_Ser_P_site"/>
</dbReference>
<dbReference type="InterPro" id="IPR000032">
    <property type="entry name" value="HPr-like"/>
</dbReference>
<protein>
    <submittedName>
        <fullName evidence="2">HPr family phosphocarrier protein</fullName>
    </submittedName>
</protein>
<dbReference type="Proteomes" id="UP000593601">
    <property type="component" value="Chromosome"/>
</dbReference>
<reference evidence="2 3" key="1">
    <citation type="submission" date="2020-10" db="EMBL/GenBank/DDBJ databases">
        <title>Blautia liquoris sp.nov., isolated from the mud in a fermentation cellar used for the production of Chinese strong-flavoured liquor.</title>
        <authorList>
            <person name="Lu L."/>
        </authorList>
    </citation>
    <scope>NUCLEOTIDE SEQUENCE [LARGE SCALE GENOMIC DNA]</scope>
    <source>
        <strain evidence="2 3">LZLJ-3</strain>
    </source>
</reference>
<dbReference type="EMBL" id="CP063304">
    <property type="protein sequence ID" value="QOV19760.1"/>
    <property type="molecule type" value="Genomic_DNA"/>
</dbReference>
<accession>A0A7M2RKA1</accession>
<dbReference type="CDD" id="cd00367">
    <property type="entry name" value="PTS-HPr_like"/>
    <property type="match status" value="1"/>
</dbReference>
<dbReference type="PRINTS" id="PR00107">
    <property type="entry name" value="PHOSPHOCPHPR"/>
</dbReference>
<dbReference type="InterPro" id="IPR035895">
    <property type="entry name" value="HPr-like_sf"/>
</dbReference>
<keyword evidence="3" id="KW-1185">Reference proteome</keyword>
<gene>
    <name evidence="2" type="ORF">INP51_01940</name>
</gene>
<dbReference type="PANTHER" id="PTHR33705">
    <property type="entry name" value="PHOSPHOCARRIER PROTEIN HPR"/>
    <property type="match status" value="1"/>
</dbReference>
<organism evidence="2 3">
    <name type="scientific">Blautia liquoris</name>
    <dbReference type="NCBI Taxonomy" id="2779518"/>
    <lineage>
        <taxon>Bacteria</taxon>
        <taxon>Bacillati</taxon>
        <taxon>Bacillota</taxon>
        <taxon>Clostridia</taxon>
        <taxon>Lachnospirales</taxon>
        <taxon>Lachnospiraceae</taxon>
        <taxon>Blautia</taxon>
    </lineage>
</organism>
<dbReference type="KEGG" id="bliq:INP51_01940"/>
<dbReference type="PROSITE" id="PS51350">
    <property type="entry name" value="PTS_HPR_DOM"/>
    <property type="match status" value="1"/>
</dbReference>